<comment type="caution">
    <text evidence="15">The sequence shown here is derived from an EMBL/GenBank/DDBJ whole genome shotgun (WGS) entry which is preliminary data.</text>
</comment>
<comment type="subcellular location">
    <subcellularLocation>
        <location evidence="1">Nucleus</location>
    </subcellularLocation>
</comment>
<keyword evidence="4" id="KW-0808">Transferase</keyword>
<dbReference type="PROSITE" id="PS51044">
    <property type="entry name" value="ZF_SP_RING"/>
    <property type="match status" value="1"/>
</dbReference>
<dbReference type="PANTHER" id="PTHR10782">
    <property type="entry name" value="ZINC FINGER MIZ DOMAIN-CONTAINING PROTEIN"/>
    <property type="match status" value="1"/>
</dbReference>
<evidence type="ECO:0000256" key="4">
    <source>
        <dbReference type="ARBA" id="ARBA00022679"/>
    </source>
</evidence>
<name>A0AAD9JR18_9ANNE</name>
<gene>
    <name evidence="15" type="ORF">LSH36_184g04002</name>
</gene>
<dbReference type="GO" id="GO:0005634">
    <property type="term" value="C:nucleus"/>
    <property type="evidence" value="ECO:0007669"/>
    <property type="project" value="UniProtKB-SubCell"/>
</dbReference>
<evidence type="ECO:0000259" key="13">
    <source>
        <dbReference type="PROSITE" id="PS51044"/>
    </source>
</evidence>
<dbReference type="CDD" id="cd16790">
    <property type="entry name" value="SP-RING_PIAS"/>
    <property type="match status" value="1"/>
</dbReference>
<evidence type="ECO:0000259" key="12">
    <source>
        <dbReference type="PROSITE" id="PS50800"/>
    </source>
</evidence>
<keyword evidence="6 10" id="KW-0863">Zinc-finger</keyword>
<feature type="region of interest" description="Disordered" evidence="11">
    <location>
        <begin position="531"/>
        <end position="617"/>
    </location>
</feature>
<feature type="domain" description="PINIT" evidence="14">
    <location>
        <begin position="125"/>
        <end position="290"/>
    </location>
</feature>
<dbReference type="EMBL" id="JAODUP010000184">
    <property type="protein sequence ID" value="KAK2157803.1"/>
    <property type="molecule type" value="Genomic_DNA"/>
</dbReference>
<evidence type="ECO:0000256" key="8">
    <source>
        <dbReference type="ARBA" id="ARBA00022833"/>
    </source>
</evidence>
<evidence type="ECO:0000256" key="11">
    <source>
        <dbReference type="SAM" id="MobiDB-lite"/>
    </source>
</evidence>
<keyword evidence="8" id="KW-0862">Zinc</keyword>
<dbReference type="PROSITE" id="PS51466">
    <property type="entry name" value="PINIT"/>
    <property type="match status" value="1"/>
</dbReference>
<organism evidence="15 16">
    <name type="scientific">Paralvinella palmiformis</name>
    <dbReference type="NCBI Taxonomy" id="53620"/>
    <lineage>
        <taxon>Eukaryota</taxon>
        <taxon>Metazoa</taxon>
        <taxon>Spiralia</taxon>
        <taxon>Lophotrochozoa</taxon>
        <taxon>Annelida</taxon>
        <taxon>Polychaeta</taxon>
        <taxon>Sedentaria</taxon>
        <taxon>Canalipalpata</taxon>
        <taxon>Terebellida</taxon>
        <taxon>Terebelliformia</taxon>
        <taxon>Alvinellidae</taxon>
        <taxon>Paralvinella</taxon>
    </lineage>
</organism>
<evidence type="ECO:0000259" key="14">
    <source>
        <dbReference type="PROSITE" id="PS51466"/>
    </source>
</evidence>
<evidence type="ECO:0000256" key="5">
    <source>
        <dbReference type="ARBA" id="ARBA00022723"/>
    </source>
</evidence>
<protein>
    <submittedName>
        <fullName evidence="15">Uncharacterized protein</fullName>
    </submittedName>
</protein>
<dbReference type="Gene3D" id="3.30.40.10">
    <property type="entry name" value="Zinc/RING finger domain, C3HC4 (zinc finger)"/>
    <property type="match status" value="1"/>
</dbReference>
<dbReference type="InterPro" id="IPR013083">
    <property type="entry name" value="Znf_RING/FYVE/PHD"/>
</dbReference>
<feature type="compositionally biased region" description="Low complexity" evidence="11">
    <location>
        <begin position="472"/>
        <end position="503"/>
    </location>
</feature>
<feature type="compositionally biased region" description="Low complexity" evidence="11">
    <location>
        <begin position="712"/>
        <end position="754"/>
    </location>
</feature>
<dbReference type="GO" id="GO:0006357">
    <property type="term" value="P:regulation of transcription by RNA polymerase II"/>
    <property type="evidence" value="ECO:0007669"/>
    <property type="project" value="TreeGrafter"/>
</dbReference>
<dbReference type="Gene3D" id="2.60.120.780">
    <property type="entry name" value="PINIT domain"/>
    <property type="match status" value="1"/>
</dbReference>
<keyword evidence="9" id="KW-0539">Nucleus</keyword>
<keyword evidence="16" id="KW-1185">Reference proteome</keyword>
<dbReference type="InterPro" id="IPR004181">
    <property type="entry name" value="Znf_MIZ"/>
</dbReference>
<dbReference type="GO" id="GO:0008270">
    <property type="term" value="F:zinc ion binding"/>
    <property type="evidence" value="ECO:0007669"/>
    <property type="project" value="UniProtKB-KW"/>
</dbReference>
<evidence type="ECO:0000256" key="9">
    <source>
        <dbReference type="ARBA" id="ARBA00023242"/>
    </source>
</evidence>
<dbReference type="SMART" id="SM00513">
    <property type="entry name" value="SAP"/>
    <property type="match status" value="1"/>
</dbReference>
<dbReference type="GO" id="GO:0000785">
    <property type="term" value="C:chromatin"/>
    <property type="evidence" value="ECO:0007669"/>
    <property type="project" value="TreeGrafter"/>
</dbReference>
<feature type="domain" description="SP-RING-type" evidence="13">
    <location>
        <begin position="322"/>
        <end position="407"/>
    </location>
</feature>
<dbReference type="GO" id="GO:0016925">
    <property type="term" value="P:protein sumoylation"/>
    <property type="evidence" value="ECO:0007669"/>
    <property type="project" value="TreeGrafter"/>
</dbReference>
<feature type="compositionally biased region" description="Polar residues" evidence="11">
    <location>
        <begin position="428"/>
        <end position="452"/>
    </location>
</feature>
<evidence type="ECO:0000256" key="1">
    <source>
        <dbReference type="ARBA" id="ARBA00004123"/>
    </source>
</evidence>
<feature type="region of interest" description="Disordered" evidence="11">
    <location>
        <begin position="705"/>
        <end position="754"/>
    </location>
</feature>
<reference evidence="15" key="1">
    <citation type="journal article" date="2023" name="Mol. Biol. Evol.">
        <title>Third-Generation Sequencing Reveals the Adaptive Role of the Epigenome in Three Deep-Sea Polychaetes.</title>
        <authorList>
            <person name="Perez M."/>
            <person name="Aroh O."/>
            <person name="Sun Y."/>
            <person name="Lan Y."/>
            <person name="Juniper S.K."/>
            <person name="Young C.R."/>
            <person name="Angers B."/>
            <person name="Qian P.Y."/>
        </authorList>
    </citation>
    <scope>NUCLEOTIDE SEQUENCE</scope>
    <source>
        <strain evidence="15">P08H-3</strain>
    </source>
</reference>
<dbReference type="FunFam" id="2.60.120.780:FF:000001">
    <property type="entry name" value="E3 SUMO-protein ligase PIAS2 isoform X1"/>
    <property type="match status" value="1"/>
</dbReference>
<dbReference type="GO" id="GO:0061665">
    <property type="term" value="F:SUMO ligase activity"/>
    <property type="evidence" value="ECO:0007669"/>
    <property type="project" value="TreeGrafter"/>
</dbReference>
<dbReference type="GO" id="GO:0003712">
    <property type="term" value="F:transcription coregulator activity"/>
    <property type="evidence" value="ECO:0007669"/>
    <property type="project" value="TreeGrafter"/>
</dbReference>
<comment type="pathway">
    <text evidence="2">Protein modification; protein sumoylation.</text>
</comment>
<dbReference type="InterPro" id="IPR003034">
    <property type="entry name" value="SAP_dom"/>
</dbReference>
<dbReference type="AlphaFoldDB" id="A0AAD9JR18"/>
<dbReference type="Pfam" id="PF02037">
    <property type="entry name" value="SAP"/>
    <property type="match status" value="1"/>
</dbReference>
<dbReference type="InterPro" id="IPR023321">
    <property type="entry name" value="PINIT"/>
</dbReference>
<evidence type="ECO:0000256" key="7">
    <source>
        <dbReference type="ARBA" id="ARBA00022786"/>
    </source>
</evidence>
<evidence type="ECO:0000256" key="2">
    <source>
        <dbReference type="ARBA" id="ARBA00004718"/>
    </source>
</evidence>
<feature type="region of interest" description="Disordered" evidence="11">
    <location>
        <begin position="417"/>
        <end position="503"/>
    </location>
</feature>
<dbReference type="PANTHER" id="PTHR10782:SF94">
    <property type="entry name" value="SUPPRESSOR OF VARIEGATION 2-10, ISOFORM I"/>
    <property type="match status" value="1"/>
</dbReference>
<comment type="similarity">
    <text evidence="3">Belongs to the PIAS family.</text>
</comment>
<evidence type="ECO:0000313" key="16">
    <source>
        <dbReference type="Proteomes" id="UP001208570"/>
    </source>
</evidence>
<evidence type="ECO:0000256" key="6">
    <source>
        <dbReference type="ARBA" id="ARBA00022771"/>
    </source>
</evidence>
<sequence length="754" mass="80949">MADVTELKDMIMSFRVSELQVLLGFAGRNKSGRKQELLSRCLLLIEKGCSTAIHIKIKDLYRRRFPANKPGISPTKAAVMAVGDPVSDSISSTKRGYNPYGGTLPYGAGGALDFSTKHGIASSTASPPSQVPVHPDVRFKRLPFYDILGELLKPSSLVPRGQTRFQENFFVFHLTPQQAQDVAMSRDTHISGRVDYTVQIQLRFCLLETSCEQEDSFPPSICVRVNGKMAPLPNPIPTNKPGVEPKRPSRPVNITTICRISPTVPNHINISWASELGRSYCVAVYLVRRLTSDILLQRLKQTGTRHPDHTRALIKEKLSQDPDSEIVTSSLRVSLQCPLGKMRMKIPARASTCTHLQCFDAPMYLQMNEKKPTWICPVCDKPAEFDKLFIDGLFTEILQSGIDFKEIKCTEDGMWHPLHEKEDKNDSHSPVIQSIEDSPNPTKQEGSVTCSGNDVIDLTETDDEDDVTMAVSVPDSNSSVGSPSSPSSTTSSSENAHSLSSPSVISLAPTTSAASGSSVPSLIPSRCVSPPVISLDTPPRLSVSPLSLPRSPRRTPHSNPRYSPYASPLVSPGTLSPAGRTVSSAASSTSTPLHHRGVSPTPSPPPAHSNVSSLSLSSLMAPPSTSSAYGSHPFYNPMFGNHLESMSDTDLDDILTSFASSGSAYPMSLMSSGMYNPYGGPSIPYSLASQMSFADPASAKDSLSSLYGRGLNSNRSTTTRSGTAAAATSNSGSSATMTASATSPSGSPSSHFGR</sequence>
<evidence type="ECO:0000313" key="15">
    <source>
        <dbReference type="EMBL" id="KAK2157803.1"/>
    </source>
</evidence>
<feature type="compositionally biased region" description="Low complexity" evidence="11">
    <location>
        <begin position="538"/>
        <end position="550"/>
    </location>
</feature>
<dbReference type="Pfam" id="PF14324">
    <property type="entry name" value="PINIT"/>
    <property type="match status" value="1"/>
</dbReference>
<dbReference type="SUPFAM" id="SSF68906">
    <property type="entry name" value="SAP domain"/>
    <property type="match status" value="1"/>
</dbReference>
<feature type="domain" description="SAP" evidence="12">
    <location>
        <begin position="11"/>
        <end position="45"/>
    </location>
</feature>
<dbReference type="Gene3D" id="1.10.720.30">
    <property type="entry name" value="SAP domain"/>
    <property type="match status" value="1"/>
</dbReference>
<accession>A0AAD9JR18</accession>
<dbReference type="FunFam" id="1.10.720.30:FF:000001">
    <property type="entry name" value="E3 SUMO-protein ligase PIAS2 isoform 1"/>
    <property type="match status" value="1"/>
</dbReference>
<dbReference type="InterPro" id="IPR038654">
    <property type="entry name" value="PINIT_sf"/>
</dbReference>
<feature type="compositionally biased region" description="Acidic residues" evidence="11">
    <location>
        <begin position="457"/>
        <end position="467"/>
    </location>
</feature>
<feature type="compositionally biased region" description="Basic and acidic residues" evidence="11">
    <location>
        <begin position="417"/>
        <end position="427"/>
    </location>
</feature>
<evidence type="ECO:0000256" key="10">
    <source>
        <dbReference type="PROSITE-ProRule" id="PRU00452"/>
    </source>
</evidence>
<feature type="compositionally biased region" description="Low complexity" evidence="11">
    <location>
        <begin position="608"/>
        <end position="617"/>
    </location>
</feature>
<evidence type="ECO:0000256" key="3">
    <source>
        <dbReference type="ARBA" id="ARBA00005383"/>
    </source>
</evidence>
<dbReference type="InterPro" id="IPR036361">
    <property type="entry name" value="SAP_dom_sf"/>
</dbReference>
<dbReference type="Pfam" id="PF02891">
    <property type="entry name" value="zf-MIZ"/>
    <property type="match status" value="1"/>
</dbReference>
<keyword evidence="7" id="KW-0833">Ubl conjugation pathway</keyword>
<keyword evidence="5" id="KW-0479">Metal-binding</keyword>
<proteinExistence type="inferred from homology"/>
<dbReference type="PROSITE" id="PS50800">
    <property type="entry name" value="SAP"/>
    <property type="match status" value="1"/>
</dbReference>
<dbReference type="Proteomes" id="UP001208570">
    <property type="component" value="Unassembled WGS sequence"/>
</dbReference>